<feature type="chain" id="PRO_5044854543" evidence="8">
    <location>
        <begin position="23"/>
        <end position="467"/>
    </location>
</feature>
<name>A0ABD3SCU2_9STRA</name>
<dbReference type="GO" id="GO:0006811">
    <property type="term" value="P:monoatomic ion transport"/>
    <property type="evidence" value="ECO:0007669"/>
    <property type="project" value="UniProtKB-KW"/>
</dbReference>
<evidence type="ECO:0000256" key="2">
    <source>
        <dbReference type="ARBA" id="ARBA00022448"/>
    </source>
</evidence>
<dbReference type="GO" id="GO:0005886">
    <property type="term" value="C:plasma membrane"/>
    <property type="evidence" value="ECO:0007669"/>
    <property type="project" value="UniProtKB-SubCell"/>
</dbReference>
<evidence type="ECO:0000256" key="7">
    <source>
        <dbReference type="ARBA" id="ARBA00023136"/>
    </source>
</evidence>
<proteinExistence type="predicted"/>
<evidence type="ECO:0000256" key="6">
    <source>
        <dbReference type="ARBA" id="ARBA00023065"/>
    </source>
</evidence>
<dbReference type="AlphaFoldDB" id="A0ABD3SCU2"/>
<keyword evidence="8" id="KW-0732">Signal</keyword>
<evidence type="ECO:0000256" key="4">
    <source>
        <dbReference type="ARBA" id="ARBA00022692"/>
    </source>
</evidence>
<evidence type="ECO:0000313" key="10">
    <source>
        <dbReference type="Proteomes" id="UP001530377"/>
    </source>
</evidence>
<evidence type="ECO:0000256" key="8">
    <source>
        <dbReference type="SAM" id="SignalP"/>
    </source>
</evidence>
<feature type="signal peptide" evidence="8">
    <location>
        <begin position="1"/>
        <end position="22"/>
    </location>
</feature>
<keyword evidence="7" id="KW-0472">Membrane</keyword>
<evidence type="ECO:0000313" key="9">
    <source>
        <dbReference type="EMBL" id="KAL3822344.1"/>
    </source>
</evidence>
<accession>A0ABD3SCU2</accession>
<keyword evidence="5" id="KW-1133">Transmembrane helix</keyword>
<dbReference type="EMBL" id="JALLPB020000068">
    <property type="protein sequence ID" value="KAL3822344.1"/>
    <property type="molecule type" value="Genomic_DNA"/>
</dbReference>
<evidence type="ECO:0000256" key="3">
    <source>
        <dbReference type="ARBA" id="ARBA00022475"/>
    </source>
</evidence>
<dbReference type="PANTHER" id="PTHR33281:SF19">
    <property type="entry name" value="VOLTAGE-DEPENDENT ANION CHANNEL-FORMING PROTEIN YNEE"/>
    <property type="match status" value="1"/>
</dbReference>
<organism evidence="9 10">
    <name type="scientific">Cyclostephanos tholiformis</name>
    <dbReference type="NCBI Taxonomy" id="382380"/>
    <lineage>
        <taxon>Eukaryota</taxon>
        <taxon>Sar</taxon>
        <taxon>Stramenopiles</taxon>
        <taxon>Ochrophyta</taxon>
        <taxon>Bacillariophyta</taxon>
        <taxon>Coscinodiscophyceae</taxon>
        <taxon>Thalassiosirophycidae</taxon>
        <taxon>Stephanodiscales</taxon>
        <taxon>Stephanodiscaceae</taxon>
        <taxon>Cyclostephanos</taxon>
    </lineage>
</organism>
<dbReference type="PANTHER" id="PTHR33281">
    <property type="entry name" value="UPF0187 PROTEIN YNEE"/>
    <property type="match status" value="1"/>
</dbReference>
<reference evidence="9 10" key="1">
    <citation type="submission" date="2024-10" db="EMBL/GenBank/DDBJ databases">
        <title>Updated reference genomes for cyclostephanoid diatoms.</title>
        <authorList>
            <person name="Roberts W.R."/>
            <person name="Alverson A.J."/>
        </authorList>
    </citation>
    <scope>NUCLEOTIDE SEQUENCE [LARGE SCALE GENOMIC DNA]</scope>
    <source>
        <strain evidence="9 10">AJA228-03</strain>
    </source>
</reference>
<comment type="subcellular location">
    <subcellularLocation>
        <location evidence="1">Cell membrane</location>
        <topology evidence="1">Multi-pass membrane protein</topology>
    </subcellularLocation>
</comment>
<keyword evidence="3" id="KW-1003">Cell membrane</keyword>
<keyword evidence="4" id="KW-0812">Transmembrane</keyword>
<keyword evidence="6" id="KW-0406">Ion transport</keyword>
<keyword evidence="10" id="KW-1185">Reference proteome</keyword>
<comment type="caution">
    <text evidence="9">The sequence shown here is derived from an EMBL/GenBank/DDBJ whole genome shotgun (WGS) entry which is preliminary data.</text>
</comment>
<evidence type="ECO:0000256" key="1">
    <source>
        <dbReference type="ARBA" id="ARBA00004651"/>
    </source>
</evidence>
<dbReference type="InterPro" id="IPR044669">
    <property type="entry name" value="YneE/VCCN1/2-like"/>
</dbReference>
<protein>
    <submittedName>
        <fullName evidence="9">Uncharacterized protein</fullName>
    </submittedName>
</protein>
<dbReference type="Proteomes" id="UP001530377">
    <property type="component" value="Unassembled WGS sequence"/>
</dbReference>
<dbReference type="Pfam" id="PF25539">
    <property type="entry name" value="Bestrophin_2"/>
    <property type="match status" value="1"/>
</dbReference>
<evidence type="ECO:0000256" key="5">
    <source>
        <dbReference type="ARBA" id="ARBA00022989"/>
    </source>
</evidence>
<gene>
    <name evidence="9" type="ORF">ACHAXA_001721</name>
</gene>
<sequence>MYLTRAFQIILAGALAASASQAFAPPRSVSGRYHQTAGVRTLTRVAYISHTLTDVPPTFRESSCDTEALDAEMDTFADPNDKRYSASDWFHNMRSLPNSAILREIKGPVGWITAWSTLVSIVYKCCHVGGWSHVADMMCLGSTPHSLISSVIGLLLVFRTNSAYQRFKEGRQTWEQLLNTCRDITRMTSVYEHEVGPKRKQRIQRLLAAFPYLLHHHIQPRCLDHSQCEKVKDSPHALLLSEPRSTSNIHNRVKKFAARECWVDKRSLPWCLLPDSVLNKCAKSHNRPLWVTDRLGLEFTEIPYCSNWTSRERLELLKTASKLNECIGHCERLHQTAVPLNYARHALRSLTLWSFTLPFGMVDKLGLMTGPTVAVVAWLMFGVYQIGHSIEDPFQGSLRLTDMCNSIYRDVMYGDRNEAGMRRESAFRKDGEMDNDWVSLGDAFGLGWTVKAKENMEHYTEQLVLSS</sequence>
<keyword evidence="2" id="KW-0813">Transport</keyword>